<evidence type="ECO:0000313" key="2">
    <source>
        <dbReference type="Proteomes" id="UP001190700"/>
    </source>
</evidence>
<name>A0AAE0ESL8_9CHLO</name>
<protein>
    <submittedName>
        <fullName evidence="1">Uncharacterized protein</fullName>
    </submittedName>
</protein>
<dbReference type="AlphaFoldDB" id="A0AAE0ESL8"/>
<gene>
    <name evidence="1" type="ORF">CYMTET_50638</name>
</gene>
<accession>A0AAE0ESL8</accession>
<dbReference type="EMBL" id="LGRX02033914">
    <property type="protein sequence ID" value="KAK3239438.1"/>
    <property type="molecule type" value="Genomic_DNA"/>
</dbReference>
<organism evidence="1 2">
    <name type="scientific">Cymbomonas tetramitiformis</name>
    <dbReference type="NCBI Taxonomy" id="36881"/>
    <lineage>
        <taxon>Eukaryota</taxon>
        <taxon>Viridiplantae</taxon>
        <taxon>Chlorophyta</taxon>
        <taxon>Pyramimonadophyceae</taxon>
        <taxon>Pyramimonadales</taxon>
        <taxon>Pyramimonadaceae</taxon>
        <taxon>Cymbomonas</taxon>
    </lineage>
</organism>
<keyword evidence="2" id="KW-1185">Reference proteome</keyword>
<reference evidence="1 2" key="1">
    <citation type="journal article" date="2015" name="Genome Biol. Evol.">
        <title>Comparative Genomics of a Bacterivorous Green Alga Reveals Evolutionary Causalities and Consequences of Phago-Mixotrophic Mode of Nutrition.</title>
        <authorList>
            <person name="Burns J.A."/>
            <person name="Paasch A."/>
            <person name="Narechania A."/>
            <person name="Kim E."/>
        </authorList>
    </citation>
    <scope>NUCLEOTIDE SEQUENCE [LARGE SCALE GENOMIC DNA]</scope>
    <source>
        <strain evidence="1 2">PLY_AMNH</strain>
    </source>
</reference>
<dbReference type="Proteomes" id="UP001190700">
    <property type="component" value="Unassembled WGS sequence"/>
</dbReference>
<proteinExistence type="predicted"/>
<evidence type="ECO:0000313" key="1">
    <source>
        <dbReference type="EMBL" id="KAK3239438.1"/>
    </source>
</evidence>
<sequence length="73" mass="7974">MLYKEVNNSLMMVGMKAILDGELMSSGSMMKSGQEIVQFIIAIQPGLVKEAYMSFNMTIQAVQSDLLAAAQLL</sequence>
<comment type="caution">
    <text evidence="1">The sequence shown here is derived from an EMBL/GenBank/DDBJ whole genome shotgun (WGS) entry which is preliminary data.</text>
</comment>